<keyword evidence="4" id="KW-1185">Reference proteome</keyword>
<protein>
    <submittedName>
        <fullName evidence="3">Aldolase catalytic domain-containing protein</fullName>
    </submittedName>
</protein>
<keyword evidence="1" id="KW-0464">Manganese</keyword>
<dbReference type="CDD" id="cd07944">
    <property type="entry name" value="DRE_TIM_HOA_like"/>
    <property type="match status" value="1"/>
</dbReference>
<dbReference type="InterPro" id="IPR013785">
    <property type="entry name" value="Aldolase_TIM"/>
</dbReference>
<evidence type="ECO:0000256" key="1">
    <source>
        <dbReference type="ARBA" id="ARBA00023211"/>
    </source>
</evidence>
<evidence type="ECO:0000313" key="3">
    <source>
        <dbReference type="EMBL" id="MCU6688179.1"/>
    </source>
</evidence>
<sequence>MDRINILDCTLRDGGYVNDFNFGHVVLKDIVQKLSSASIDIIECGFLKSGAFDVNRSLFGSVEAVKKMIGNKNPNLLYVGMVQYGGISNEEIAICDGTSIDGIRLTFHEHEIAPAFVLGRQLIDKGYKVFMQPVGTMTYTDEALLKLITRINELKPFAFYLVDTLGTMYKNDLLRMFYLVDHNLNRNISVGFHSHNNLQLSFANAQELMQLNTPRRLIVDASIYGMGRGAGNLNTELVTQYINSNLGLKYDNLEILEIIDEYIRPLSMKYNWGYDAAYYIASVAGCHPNYASFLLNKQTLHVQDIHAILNNLEFEKRALFDKKYIGEEYIRYMNHHVEDEEAQNQIVNLINGKKVLLLAPGKSLRANTERINQLISEHDDYFVISVNFIPTDIVVDASFISNMKRFKSIQDIVEQSTYDRKIIVTSNITVESNHNVIVVDYSSYINEEQCIADNAGLMCINLLKKVGVQDIVLAGFDGFSTDIKQNFYEQSMTIDVEAERLIRINVATAKKVAQLEKQMKIKFLTNTVYKE</sequence>
<dbReference type="InterPro" id="IPR050073">
    <property type="entry name" value="2-IPM_HCS-like"/>
</dbReference>
<name>A0ABT2RS01_9FIRM</name>
<dbReference type="Gene3D" id="3.20.20.70">
    <property type="entry name" value="Aldolase class I"/>
    <property type="match status" value="1"/>
</dbReference>
<feature type="domain" description="Pyruvate carboxyltransferase" evidence="2">
    <location>
        <begin position="140"/>
        <end position="243"/>
    </location>
</feature>
<evidence type="ECO:0000313" key="4">
    <source>
        <dbReference type="Proteomes" id="UP001652431"/>
    </source>
</evidence>
<gene>
    <name evidence="3" type="ORF">OCV99_16905</name>
</gene>
<dbReference type="SUPFAM" id="SSF51569">
    <property type="entry name" value="Aldolase"/>
    <property type="match status" value="1"/>
</dbReference>
<evidence type="ECO:0000259" key="2">
    <source>
        <dbReference type="Pfam" id="PF00682"/>
    </source>
</evidence>
<proteinExistence type="predicted"/>
<comment type="caution">
    <text evidence="3">The sequence shown here is derived from an EMBL/GenBank/DDBJ whole genome shotgun (WGS) entry which is preliminary data.</text>
</comment>
<dbReference type="Pfam" id="PF00682">
    <property type="entry name" value="HMGL-like"/>
    <property type="match status" value="1"/>
</dbReference>
<reference evidence="3 4" key="1">
    <citation type="journal article" date="2021" name="ISME Commun">
        <title>Automated analysis of genomic sequences facilitates high-throughput and comprehensive description of bacteria.</title>
        <authorList>
            <person name="Hitch T.C.A."/>
        </authorList>
    </citation>
    <scope>NUCLEOTIDE SEQUENCE [LARGE SCALE GENOMIC DNA]</scope>
    <source>
        <strain evidence="3 4">Sanger_03</strain>
    </source>
</reference>
<dbReference type="Proteomes" id="UP001652431">
    <property type="component" value="Unassembled WGS sequence"/>
</dbReference>
<dbReference type="PANTHER" id="PTHR10277">
    <property type="entry name" value="HOMOCITRATE SYNTHASE-RELATED"/>
    <property type="match status" value="1"/>
</dbReference>
<dbReference type="EMBL" id="JAOQJU010000039">
    <property type="protein sequence ID" value="MCU6688179.1"/>
    <property type="molecule type" value="Genomic_DNA"/>
</dbReference>
<dbReference type="RefSeq" id="WP_262576006.1">
    <property type="nucleotide sequence ID" value="NZ_JAOQJU010000039.1"/>
</dbReference>
<dbReference type="PANTHER" id="PTHR10277:SF9">
    <property type="entry name" value="2-ISOPROPYLMALATE SYNTHASE 1, CHLOROPLASTIC-RELATED"/>
    <property type="match status" value="1"/>
</dbReference>
<dbReference type="InterPro" id="IPR000891">
    <property type="entry name" value="PYR_CT"/>
</dbReference>
<accession>A0ABT2RS01</accession>
<organism evidence="3 4">
    <name type="scientific">Dorea acetigenes</name>
    <dbReference type="NCBI Taxonomy" id="2981787"/>
    <lineage>
        <taxon>Bacteria</taxon>
        <taxon>Bacillati</taxon>
        <taxon>Bacillota</taxon>
        <taxon>Clostridia</taxon>
        <taxon>Lachnospirales</taxon>
        <taxon>Lachnospiraceae</taxon>
        <taxon>Dorea</taxon>
    </lineage>
</organism>